<accession>A0A9Q4FYU6</accession>
<dbReference type="Pfam" id="PF03621">
    <property type="entry name" value="MbtH"/>
    <property type="match status" value="1"/>
</dbReference>
<gene>
    <name evidence="2" type="ORF">HXA33_16065</name>
</gene>
<dbReference type="InterPro" id="IPR037407">
    <property type="entry name" value="MLP_fam"/>
</dbReference>
<dbReference type="PANTHER" id="PTHR38444:SF1">
    <property type="entry name" value="ENTEROBACTIN BIOSYNTHESIS PROTEIN YBDZ"/>
    <property type="match status" value="1"/>
</dbReference>
<dbReference type="PANTHER" id="PTHR38444">
    <property type="entry name" value="ENTEROBACTIN BIOSYNTHESIS PROTEIN YBDZ"/>
    <property type="match status" value="1"/>
</dbReference>
<dbReference type="RefSeq" id="WP_257822433.1">
    <property type="nucleotide sequence ID" value="NZ_JABXYM010000001.1"/>
</dbReference>
<dbReference type="GO" id="GO:0019290">
    <property type="term" value="P:siderophore biosynthetic process"/>
    <property type="evidence" value="ECO:0007669"/>
    <property type="project" value="TreeGrafter"/>
</dbReference>
<proteinExistence type="predicted"/>
<organism evidence="2 3">
    <name type="scientific">Salipaludibacillus agaradhaerens</name>
    <name type="common">Bacillus agaradhaerens</name>
    <dbReference type="NCBI Taxonomy" id="76935"/>
    <lineage>
        <taxon>Bacteria</taxon>
        <taxon>Bacillati</taxon>
        <taxon>Bacillota</taxon>
        <taxon>Bacilli</taxon>
        <taxon>Bacillales</taxon>
        <taxon>Bacillaceae</taxon>
    </lineage>
</organism>
<evidence type="ECO:0000259" key="1">
    <source>
        <dbReference type="SMART" id="SM00923"/>
    </source>
</evidence>
<dbReference type="SUPFAM" id="SSF160582">
    <property type="entry name" value="MbtH-like"/>
    <property type="match status" value="1"/>
</dbReference>
<protein>
    <submittedName>
        <fullName evidence="2">MbtH family protein</fullName>
    </submittedName>
</protein>
<keyword evidence="3" id="KW-1185">Reference proteome</keyword>
<reference evidence="2" key="1">
    <citation type="submission" date="2020-06" db="EMBL/GenBank/DDBJ databases">
        <title>Insight into the genomes of haloalkaliphilic bacilli from Kenyan soda lakes.</title>
        <authorList>
            <person name="Mwirichia R."/>
            <person name="Villamizar G.C."/>
            <person name="Poehlein A."/>
            <person name="Mugweru J."/>
            <person name="Kipnyargis A."/>
            <person name="Kiplimo D."/>
            <person name="Orwa P."/>
            <person name="Daniel R."/>
        </authorList>
    </citation>
    <scope>NUCLEOTIDE SEQUENCE</scope>
    <source>
        <strain evidence="2">B1096_S55</strain>
    </source>
</reference>
<dbReference type="GO" id="GO:0005829">
    <property type="term" value="C:cytosol"/>
    <property type="evidence" value="ECO:0007669"/>
    <property type="project" value="TreeGrafter"/>
</dbReference>
<dbReference type="SMART" id="SM00923">
    <property type="entry name" value="MbtH"/>
    <property type="match status" value="1"/>
</dbReference>
<name>A0A9Q4FYU6_SALAG</name>
<dbReference type="Proteomes" id="UP001057753">
    <property type="component" value="Unassembled WGS sequence"/>
</dbReference>
<evidence type="ECO:0000313" key="3">
    <source>
        <dbReference type="Proteomes" id="UP001057753"/>
    </source>
</evidence>
<dbReference type="EMBL" id="JABXYM010000001">
    <property type="protein sequence ID" value="MCR6098055.1"/>
    <property type="molecule type" value="Genomic_DNA"/>
</dbReference>
<dbReference type="AlphaFoldDB" id="A0A9Q4FYU6"/>
<feature type="domain" description="MbtH-like" evidence="1">
    <location>
        <begin position="3"/>
        <end position="53"/>
    </location>
</feature>
<sequence length="66" mass="7586">MAHPFESTEHHYMVLINEEGQHSLWPAVMAIPEGWHVVFSENTREACVDYVTHHWSDITPASLKGK</sequence>
<comment type="caution">
    <text evidence="2">The sequence shown here is derived from an EMBL/GenBank/DDBJ whole genome shotgun (WGS) entry which is preliminary data.</text>
</comment>
<dbReference type="Gene3D" id="3.90.820.10">
    <property type="entry name" value="Structural Genomics, Unknown Function 30-nov-00 1gh9 Mol_id"/>
    <property type="match status" value="1"/>
</dbReference>
<dbReference type="InterPro" id="IPR005153">
    <property type="entry name" value="MbtH-like_dom"/>
</dbReference>
<dbReference type="InterPro" id="IPR038020">
    <property type="entry name" value="MbtH-like_sf"/>
</dbReference>
<evidence type="ECO:0000313" key="2">
    <source>
        <dbReference type="EMBL" id="MCR6098055.1"/>
    </source>
</evidence>